<protein>
    <recommendedName>
        <fullName evidence="5">Secreted protein</fullName>
    </recommendedName>
</protein>
<feature type="signal peptide" evidence="2">
    <location>
        <begin position="1"/>
        <end position="34"/>
    </location>
</feature>
<evidence type="ECO:0000313" key="3">
    <source>
        <dbReference type="EMBL" id="KAH6677905.1"/>
    </source>
</evidence>
<evidence type="ECO:0000256" key="1">
    <source>
        <dbReference type="SAM" id="MobiDB-lite"/>
    </source>
</evidence>
<keyword evidence="4" id="KW-1185">Reference proteome</keyword>
<gene>
    <name evidence="3" type="ORF">F5X68DRAFT_36854</name>
</gene>
<feature type="region of interest" description="Disordered" evidence="1">
    <location>
        <begin position="78"/>
        <end position="113"/>
    </location>
</feature>
<proteinExistence type="predicted"/>
<organism evidence="3 4">
    <name type="scientific">Plectosphaerella plurivora</name>
    <dbReference type="NCBI Taxonomy" id="936078"/>
    <lineage>
        <taxon>Eukaryota</taxon>
        <taxon>Fungi</taxon>
        <taxon>Dikarya</taxon>
        <taxon>Ascomycota</taxon>
        <taxon>Pezizomycotina</taxon>
        <taxon>Sordariomycetes</taxon>
        <taxon>Hypocreomycetidae</taxon>
        <taxon>Glomerellales</taxon>
        <taxon>Plectosphaerellaceae</taxon>
        <taxon>Plectosphaerella</taxon>
    </lineage>
</organism>
<dbReference type="EMBL" id="JAGSXJ010000022">
    <property type="protein sequence ID" value="KAH6677905.1"/>
    <property type="molecule type" value="Genomic_DNA"/>
</dbReference>
<feature type="compositionally biased region" description="Polar residues" evidence="1">
    <location>
        <begin position="247"/>
        <end position="256"/>
    </location>
</feature>
<comment type="caution">
    <text evidence="3">The sequence shown here is derived from an EMBL/GenBank/DDBJ whole genome shotgun (WGS) entry which is preliminary data.</text>
</comment>
<dbReference type="Proteomes" id="UP000770015">
    <property type="component" value="Unassembled WGS sequence"/>
</dbReference>
<accession>A0A9P8V6Y6</accession>
<sequence>MNRLAFMRRRSGDAAFSGSLLLLTTPSLLGTGAASNGLQKDATLAASVDMPILASCTAHVDGVWLLWHHRLLQGDRPPGVVAGRGSGPTGRSPTWRNPSVSGGRHACQGPPRQTPLALSGRCSGLTWWSPRPLGPPGSGPAQQAPLQWSITATPTTPQLSVNGRRRRSLSFLLRRLLVGLCCGLFSPSHWSSFPFSYCFPGLALYFGHQRKYPHNLAVEHDFFSAHLHTQPTEFGREAKRPPWFPSDSDSPINTTF</sequence>
<feature type="compositionally biased region" description="Polar residues" evidence="1">
    <location>
        <begin position="89"/>
        <end position="100"/>
    </location>
</feature>
<feature type="chain" id="PRO_5040123610" description="Secreted protein" evidence="2">
    <location>
        <begin position="35"/>
        <end position="256"/>
    </location>
</feature>
<evidence type="ECO:0008006" key="5">
    <source>
        <dbReference type="Google" id="ProtNLM"/>
    </source>
</evidence>
<reference evidence="3" key="1">
    <citation type="journal article" date="2021" name="Nat. Commun.">
        <title>Genetic determinants of endophytism in the Arabidopsis root mycobiome.</title>
        <authorList>
            <person name="Mesny F."/>
            <person name="Miyauchi S."/>
            <person name="Thiergart T."/>
            <person name="Pickel B."/>
            <person name="Atanasova L."/>
            <person name="Karlsson M."/>
            <person name="Huettel B."/>
            <person name="Barry K.W."/>
            <person name="Haridas S."/>
            <person name="Chen C."/>
            <person name="Bauer D."/>
            <person name="Andreopoulos W."/>
            <person name="Pangilinan J."/>
            <person name="LaButti K."/>
            <person name="Riley R."/>
            <person name="Lipzen A."/>
            <person name="Clum A."/>
            <person name="Drula E."/>
            <person name="Henrissat B."/>
            <person name="Kohler A."/>
            <person name="Grigoriev I.V."/>
            <person name="Martin F.M."/>
            <person name="Hacquard S."/>
        </authorList>
    </citation>
    <scope>NUCLEOTIDE SEQUENCE</scope>
    <source>
        <strain evidence="3">MPI-SDFR-AT-0117</strain>
    </source>
</reference>
<evidence type="ECO:0000313" key="4">
    <source>
        <dbReference type="Proteomes" id="UP000770015"/>
    </source>
</evidence>
<feature type="region of interest" description="Disordered" evidence="1">
    <location>
        <begin position="234"/>
        <end position="256"/>
    </location>
</feature>
<dbReference type="AlphaFoldDB" id="A0A9P8V6Y6"/>
<name>A0A9P8V6Y6_9PEZI</name>
<keyword evidence="2" id="KW-0732">Signal</keyword>
<evidence type="ECO:0000256" key="2">
    <source>
        <dbReference type="SAM" id="SignalP"/>
    </source>
</evidence>